<name>A0A2W5NCU7_RHOSU</name>
<evidence type="ECO:0000313" key="3">
    <source>
        <dbReference type="EMBL" id="PZQ51356.1"/>
    </source>
</evidence>
<dbReference type="EMBL" id="QFPW01000002">
    <property type="protein sequence ID" value="PZQ51356.1"/>
    <property type="molecule type" value="Genomic_DNA"/>
</dbReference>
<evidence type="ECO:0000256" key="1">
    <source>
        <dbReference type="SAM" id="MobiDB-lite"/>
    </source>
</evidence>
<comment type="caution">
    <text evidence="3">The sequence shown here is derived from an EMBL/GenBank/DDBJ whole genome shotgun (WGS) entry which is preliminary data.</text>
</comment>
<feature type="region of interest" description="Disordered" evidence="1">
    <location>
        <begin position="390"/>
        <end position="412"/>
    </location>
</feature>
<evidence type="ECO:0000313" key="4">
    <source>
        <dbReference type="Proteomes" id="UP000249185"/>
    </source>
</evidence>
<sequence>MKRIVICCDGTWNRLDARKRTNVAKLSEAILGTAIEADGRAVTQVVYYLDGVGAGRGTGGLARATDRLLGGAFGWGLDALITEAYRFLVLNYEPGDEIYLFGFSRGAYCARSLCGLIRRAGIVERQHAGRIPEALALYRDASPGAATVGEKARRFRARYSAHVSTLPSWAEPDEATWRARAEPASNPEPLRLRLAYLGVWDTVGSLGVPKGLVGGALAATGPMRHYRFHDAKLSPLLDAARHAVAIDERRSDFEPTLWSLRDVEDEAGLDPANYPQEWFPGVHGAVGGGGADERLSSAALIWVLDGARARGLKVDGGMSRRWGEIASYEGKLDAGQGRGGITDWILRLRSRDRAAVGAFADVSDIARRRWRNIARYRPAPLAGLSDALRGWTDPLAEPPTPEEGGDDTSPSR</sequence>
<gene>
    <name evidence="3" type="ORF">DI556_04095</name>
</gene>
<dbReference type="PANTHER" id="PTHR33840">
    <property type="match status" value="1"/>
</dbReference>
<evidence type="ECO:0000259" key="2">
    <source>
        <dbReference type="Pfam" id="PF09994"/>
    </source>
</evidence>
<proteinExistence type="predicted"/>
<organism evidence="3 4">
    <name type="scientific">Rhodovulum sulfidophilum</name>
    <name type="common">Rhodobacter sulfidophilus</name>
    <dbReference type="NCBI Taxonomy" id="35806"/>
    <lineage>
        <taxon>Bacteria</taxon>
        <taxon>Pseudomonadati</taxon>
        <taxon>Pseudomonadota</taxon>
        <taxon>Alphaproteobacteria</taxon>
        <taxon>Rhodobacterales</taxon>
        <taxon>Paracoccaceae</taxon>
        <taxon>Rhodovulum</taxon>
    </lineage>
</organism>
<reference evidence="3 4" key="1">
    <citation type="submission" date="2017-08" db="EMBL/GenBank/DDBJ databases">
        <title>Infants hospitalized years apart are colonized by the same room-sourced microbial strains.</title>
        <authorList>
            <person name="Brooks B."/>
            <person name="Olm M.R."/>
            <person name="Firek B.A."/>
            <person name="Baker R."/>
            <person name="Thomas B.C."/>
            <person name="Morowitz M.J."/>
            <person name="Banfield J.F."/>
        </authorList>
    </citation>
    <scope>NUCLEOTIDE SEQUENCE [LARGE SCALE GENOMIC DNA]</scope>
    <source>
        <strain evidence="3">S2_005_002_R2_34</strain>
    </source>
</reference>
<dbReference type="InterPro" id="IPR018712">
    <property type="entry name" value="Tle1-like_cat"/>
</dbReference>
<dbReference type="PANTHER" id="PTHR33840:SF1">
    <property type="entry name" value="TLE1 PHOSPHOLIPASE DOMAIN-CONTAINING PROTEIN"/>
    <property type="match status" value="1"/>
</dbReference>
<protein>
    <submittedName>
        <fullName evidence="3">Peptidoglycan-binding protein</fullName>
    </submittedName>
</protein>
<accession>A0A2W5NCU7</accession>
<dbReference type="AlphaFoldDB" id="A0A2W5NCU7"/>
<feature type="domain" description="T6SS Phospholipase effector Tle1-like catalytic" evidence="2">
    <location>
        <begin position="2"/>
        <end position="305"/>
    </location>
</feature>
<dbReference type="Proteomes" id="UP000249185">
    <property type="component" value="Unassembled WGS sequence"/>
</dbReference>
<dbReference type="Pfam" id="PF09994">
    <property type="entry name" value="T6SS_Tle1-like_cat"/>
    <property type="match status" value="1"/>
</dbReference>